<evidence type="ECO:0000313" key="1">
    <source>
        <dbReference type="EMBL" id="PEM41407.1"/>
    </source>
</evidence>
<proteinExistence type="predicted"/>
<comment type="caution">
    <text evidence="1">The sequence shown here is derived from an EMBL/GenBank/DDBJ whole genome shotgun (WGS) entry which is preliminary data.</text>
</comment>
<dbReference type="AlphaFoldDB" id="A0A2A8BCJ7"/>
<protein>
    <submittedName>
        <fullName evidence="1">Uncharacterized protein</fullName>
    </submittedName>
</protein>
<dbReference type="RefSeq" id="WP_098103678.1">
    <property type="nucleotide sequence ID" value="NZ_NUDL01000200.1"/>
</dbReference>
<name>A0A2A8BCJ7_9BACI</name>
<dbReference type="Proteomes" id="UP000220621">
    <property type="component" value="Unassembled WGS sequence"/>
</dbReference>
<dbReference type="EMBL" id="NUDL01000200">
    <property type="protein sequence ID" value="PEM41407.1"/>
    <property type="molecule type" value="Genomic_DNA"/>
</dbReference>
<organism evidence="1 2">
    <name type="scientific">Bacillus wiedmannii</name>
    <dbReference type="NCBI Taxonomy" id="1890302"/>
    <lineage>
        <taxon>Bacteria</taxon>
        <taxon>Bacillati</taxon>
        <taxon>Bacillota</taxon>
        <taxon>Bacilli</taxon>
        <taxon>Bacillales</taxon>
        <taxon>Bacillaceae</taxon>
        <taxon>Bacillus</taxon>
        <taxon>Bacillus cereus group</taxon>
    </lineage>
</organism>
<reference evidence="1 2" key="1">
    <citation type="submission" date="2017-09" db="EMBL/GenBank/DDBJ databases">
        <title>Large-scale bioinformatics analysis of Bacillus genomes uncovers conserved roles of natural products in bacterial physiology.</title>
        <authorList>
            <consortium name="Agbiome Team Llc"/>
            <person name="Bleich R.M."/>
            <person name="Grubbs K.J."/>
            <person name="Santa Maria K.C."/>
            <person name="Allen S.E."/>
            <person name="Farag S."/>
            <person name="Shank E.A."/>
            <person name="Bowers A."/>
        </authorList>
    </citation>
    <scope>NUCLEOTIDE SEQUENCE [LARGE SCALE GENOMIC DNA]</scope>
    <source>
        <strain evidence="1 2">AFS010764</strain>
    </source>
</reference>
<accession>A0A2A8BCJ7</accession>
<sequence>MPTDIKLDAGDGNHVVIEGTVVRTTASDLILDAPARRSKKRGFRRALVHDRYDGLTINFNGDYPGGVTVGSNITVARDLTVAGEIRWKSARNGEERKLTEVIDRIDYDIGRLNLYSEGAINEIWNALTSLAKLIDAAAVPPWSTREEVERGDDMGILYSSAEDLGFDVVYHDIDGYPPQIYDRVCKIEPSPGTFLRKGSTVQVWFCEEE</sequence>
<evidence type="ECO:0000313" key="2">
    <source>
        <dbReference type="Proteomes" id="UP000220621"/>
    </source>
</evidence>
<gene>
    <name evidence="1" type="ORF">CN611_31400</name>
</gene>